<keyword evidence="1" id="KW-1133">Transmembrane helix</keyword>
<evidence type="ECO:0000313" key="2">
    <source>
        <dbReference type="Ensembl" id="ENSPSTP00000005329.1"/>
    </source>
</evidence>
<proteinExistence type="predicted"/>
<organism evidence="2 3">
    <name type="scientific">Pavo cristatus</name>
    <name type="common">Indian peafowl</name>
    <name type="synonym">Blue peafowl</name>
    <dbReference type="NCBI Taxonomy" id="9049"/>
    <lineage>
        <taxon>Eukaryota</taxon>
        <taxon>Metazoa</taxon>
        <taxon>Chordata</taxon>
        <taxon>Craniata</taxon>
        <taxon>Vertebrata</taxon>
        <taxon>Euteleostomi</taxon>
        <taxon>Archelosauria</taxon>
        <taxon>Archosauria</taxon>
        <taxon>Dinosauria</taxon>
        <taxon>Saurischia</taxon>
        <taxon>Theropoda</taxon>
        <taxon>Coelurosauria</taxon>
        <taxon>Aves</taxon>
        <taxon>Neognathae</taxon>
        <taxon>Galloanserae</taxon>
        <taxon>Galliformes</taxon>
        <taxon>Phasianidae</taxon>
        <taxon>Phasianinae</taxon>
        <taxon>Pavo</taxon>
    </lineage>
</organism>
<dbReference type="Ensembl" id="ENSPSTT00000005595.1">
    <property type="protein sequence ID" value="ENSPSTP00000005329.1"/>
    <property type="gene ID" value="ENSPSTG00000003785.1"/>
</dbReference>
<protein>
    <submittedName>
        <fullName evidence="2">Uncharacterized protein</fullName>
    </submittedName>
</protein>
<keyword evidence="1" id="KW-0812">Transmembrane</keyword>
<evidence type="ECO:0000313" key="3">
    <source>
        <dbReference type="Proteomes" id="UP000694428"/>
    </source>
</evidence>
<feature type="transmembrane region" description="Helical" evidence="1">
    <location>
        <begin position="12"/>
        <end position="31"/>
    </location>
</feature>
<name>A0A8C9ESX6_PAVCR</name>
<evidence type="ECO:0000256" key="1">
    <source>
        <dbReference type="SAM" id="Phobius"/>
    </source>
</evidence>
<reference evidence="2" key="1">
    <citation type="submission" date="2025-08" db="UniProtKB">
        <authorList>
            <consortium name="Ensembl"/>
        </authorList>
    </citation>
    <scope>IDENTIFICATION</scope>
</reference>
<sequence length="97" mass="10925">MPAREDRWVSSFFFLLFYAVCIPMLGSASLLQELSPHEYFSGLQASKASLAYFSHSGMYLIACIYISLVFRKDSCQSVCESAVMKGQFLIFLNAKLC</sequence>
<keyword evidence="3" id="KW-1185">Reference proteome</keyword>
<feature type="transmembrane region" description="Helical" evidence="1">
    <location>
        <begin position="51"/>
        <end position="70"/>
    </location>
</feature>
<keyword evidence="1" id="KW-0472">Membrane</keyword>
<reference evidence="2" key="2">
    <citation type="submission" date="2025-09" db="UniProtKB">
        <authorList>
            <consortium name="Ensembl"/>
        </authorList>
    </citation>
    <scope>IDENTIFICATION</scope>
</reference>
<accession>A0A8C9ESX6</accession>
<dbReference type="Proteomes" id="UP000694428">
    <property type="component" value="Unplaced"/>
</dbReference>
<dbReference type="AlphaFoldDB" id="A0A8C9ESX6"/>